<keyword evidence="2" id="KW-0963">Cytoplasm</keyword>
<dbReference type="GO" id="GO:0046872">
    <property type="term" value="F:metal ion binding"/>
    <property type="evidence" value="ECO:0007669"/>
    <property type="project" value="UniProtKB-KW"/>
</dbReference>
<evidence type="ECO:0000313" key="7">
    <source>
        <dbReference type="EMBL" id="CAA9553516.1"/>
    </source>
</evidence>
<dbReference type="Pfam" id="PF01261">
    <property type="entry name" value="AP_endonuc_2"/>
    <property type="match status" value="1"/>
</dbReference>
<evidence type="ECO:0000256" key="3">
    <source>
        <dbReference type="ARBA" id="ARBA00022723"/>
    </source>
</evidence>
<evidence type="ECO:0000256" key="4">
    <source>
        <dbReference type="ARBA" id="ARBA00023235"/>
    </source>
</evidence>
<keyword evidence="5" id="KW-0119">Carbohydrate metabolism</keyword>
<keyword evidence="3" id="KW-0479">Metal-binding</keyword>
<feature type="domain" description="Xylose isomerase-like TIM barrel" evidence="6">
    <location>
        <begin position="28"/>
        <end position="280"/>
    </location>
</feature>
<dbReference type="InterPro" id="IPR050312">
    <property type="entry name" value="IolE/XylAMocC-like"/>
</dbReference>
<dbReference type="InterPro" id="IPR013022">
    <property type="entry name" value="Xyl_isomerase-like_TIM-brl"/>
</dbReference>
<dbReference type="InterPro" id="IPR001998">
    <property type="entry name" value="Xylose_isomerase"/>
</dbReference>
<dbReference type="EMBL" id="CADCWG010000131">
    <property type="protein sequence ID" value="CAA9553516.1"/>
    <property type="molecule type" value="Genomic_DNA"/>
</dbReference>
<evidence type="ECO:0000256" key="5">
    <source>
        <dbReference type="ARBA" id="ARBA00023277"/>
    </source>
</evidence>
<dbReference type="PANTHER" id="PTHR12110">
    <property type="entry name" value="HYDROXYPYRUVATE ISOMERASE"/>
    <property type="match status" value="1"/>
</dbReference>
<dbReference type="PROSITE" id="PS51415">
    <property type="entry name" value="XYLOSE_ISOMERASE"/>
    <property type="match status" value="1"/>
</dbReference>
<organism evidence="7">
    <name type="scientific">uncultured Thermomicrobiales bacterium</name>
    <dbReference type="NCBI Taxonomy" id="1645740"/>
    <lineage>
        <taxon>Bacteria</taxon>
        <taxon>Pseudomonadati</taxon>
        <taxon>Thermomicrobiota</taxon>
        <taxon>Thermomicrobia</taxon>
        <taxon>Thermomicrobiales</taxon>
        <taxon>environmental samples</taxon>
    </lineage>
</organism>
<dbReference type="SUPFAM" id="SSF51658">
    <property type="entry name" value="Xylose isomerase-like"/>
    <property type="match status" value="1"/>
</dbReference>
<dbReference type="PANTHER" id="PTHR12110:SF52">
    <property type="entry name" value="XYLOSE ISOMERASE"/>
    <property type="match status" value="1"/>
</dbReference>
<protein>
    <recommendedName>
        <fullName evidence="6">Xylose isomerase-like TIM barrel domain-containing protein</fullName>
    </recommendedName>
</protein>
<keyword evidence="4" id="KW-0413">Isomerase</keyword>
<gene>
    <name evidence="7" type="ORF">AVDCRST_MAG49-2043</name>
</gene>
<dbReference type="GO" id="GO:0005975">
    <property type="term" value="P:carbohydrate metabolic process"/>
    <property type="evidence" value="ECO:0007669"/>
    <property type="project" value="InterPro"/>
</dbReference>
<dbReference type="GO" id="GO:0009045">
    <property type="term" value="F:xylose isomerase activity"/>
    <property type="evidence" value="ECO:0007669"/>
    <property type="project" value="InterPro"/>
</dbReference>
<name>A0A6J4UMV9_9BACT</name>
<dbReference type="AlphaFoldDB" id="A0A6J4UMV9"/>
<reference evidence="7" key="1">
    <citation type="submission" date="2020-02" db="EMBL/GenBank/DDBJ databases">
        <authorList>
            <person name="Meier V. D."/>
        </authorList>
    </citation>
    <scope>NUCLEOTIDE SEQUENCE</scope>
    <source>
        <strain evidence="7">AVDCRST_MAG49</strain>
    </source>
</reference>
<accession>A0A6J4UMV9</accession>
<evidence type="ECO:0000256" key="1">
    <source>
        <dbReference type="ARBA" id="ARBA00004496"/>
    </source>
</evidence>
<evidence type="ECO:0000259" key="6">
    <source>
        <dbReference type="Pfam" id="PF01261"/>
    </source>
</evidence>
<proteinExistence type="predicted"/>
<comment type="subcellular location">
    <subcellularLocation>
        <location evidence="1">Cytoplasm</location>
    </subcellularLocation>
</comment>
<sequence length="324" mass="35218">MPKPWRFATRLNSFKPVAEGPHAPGLLRAAATVPGLNAVELNYPQHFTTQPELELRTAIADSGLRPTGINLRYEGAEFADGAFTSPREATRERAIRIALEAVDQAAALGAGHVVLWMADDGFDYPFQVDYSRLWERELLGFRRVAEHDPAIRVSVEYKPTEPRRFALIRSMGDALLAVREVGLANFGVTLDVCHALMAGEHPGASAALALRERKLFGVHLNEGYGRGDDGLAVGRVHPTTTLEVLWQLRRGGYEGTIYFDTFPVREHPVAECAANIAWVQRALAALGRLDIDALAAAQEAQDAMAVGRLVGLASGGLDRFAAST</sequence>
<dbReference type="Gene3D" id="3.20.20.150">
    <property type="entry name" value="Divalent-metal-dependent TIM barrel enzymes"/>
    <property type="match status" value="1"/>
</dbReference>
<evidence type="ECO:0000256" key="2">
    <source>
        <dbReference type="ARBA" id="ARBA00022490"/>
    </source>
</evidence>
<dbReference type="InterPro" id="IPR036237">
    <property type="entry name" value="Xyl_isomerase-like_sf"/>
</dbReference>